<evidence type="ECO:0000256" key="1">
    <source>
        <dbReference type="ARBA" id="ARBA00004141"/>
    </source>
</evidence>
<dbReference type="PRINTS" id="PR01078">
    <property type="entry name" value="AMINACHANNEL"/>
</dbReference>
<dbReference type="Gene3D" id="1.10.287.770">
    <property type="entry name" value="YojJ-like"/>
    <property type="match status" value="1"/>
</dbReference>
<dbReference type="EMBL" id="JALNTZ010000007">
    <property type="protein sequence ID" value="KAJ3647269.1"/>
    <property type="molecule type" value="Genomic_DNA"/>
</dbReference>
<dbReference type="Pfam" id="PF00858">
    <property type="entry name" value="ASC"/>
    <property type="match status" value="1"/>
</dbReference>
<proteinExistence type="inferred from homology"/>
<keyword evidence="11 12" id="KW-0407">Ion channel</keyword>
<organism evidence="14 15">
    <name type="scientific">Zophobas morio</name>
    <dbReference type="NCBI Taxonomy" id="2755281"/>
    <lineage>
        <taxon>Eukaryota</taxon>
        <taxon>Metazoa</taxon>
        <taxon>Ecdysozoa</taxon>
        <taxon>Arthropoda</taxon>
        <taxon>Hexapoda</taxon>
        <taxon>Insecta</taxon>
        <taxon>Pterygota</taxon>
        <taxon>Neoptera</taxon>
        <taxon>Endopterygota</taxon>
        <taxon>Coleoptera</taxon>
        <taxon>Polyphaga</taxon>
        <taxon>Cucujiformia</taxon>
        <taxon>Tenebrionidae</taxon>
        <taxon>Zophobas</taxon>
    </lineage>
</organism>
<comment type="similarity">
    <text evidence="2 12">Belongs to the amiloride-sensitive sodium channel (TC 1.A.6) family.</text>
</comment>
<dbReference type="GO" id="GO:0015280">
    <property type="term" value="F:ligand-gated sodium channel activity"/>
    <property type="evidence" value="ECO:0007669"/>
    <property type="project" value="TreeGrafter"/>
</dbReference>
<keyword evidence="5 12" id="KW-0812">Transmembrane</keyword>
<keyword evidence="3 12" id="KW-0813">Transport</keyword>
<evidence type="ECO:0000256" key="13">
    <source>
        <dbReference type="SAM" id="Phobius"/>
    </source>
</evidence>
<evidence type="ECO:0000256" key="9">
    <source>
        <dbReference type="ARBA" id="ARBA00023136"/>
    </source>
</evidence>
<feature type="transmembrane region" description="Helical" evidence="13">
    <location>
        <begin position="50"/>
        <end position="71"/>
    </location>
</feature>
<evidence type="ECO:0000256" key="6">
    <source>
        <dbReference type="ARBA" id="ARBA00022989"/>
    </source>
</evidence>
<accession>A0AA38I156</accession>
<dbReference type="Proteomes" id="UP001168821">
    <property type="component" value="Unassembled WGS sequence"/>
</dbReference>
<evidence type="ECO:0000256" key="10">
    <source>
        <dbReference type="ARBA" id="ARBA00023201"/>
    </source>
</evidence>
<keyword evidence="9 13" id="KW-0472">Membrane</keyword>
<comment type="subcellular location">
    <subcellularLocation>
        <location evidence="1">Membrane</location>
        <topology evidence="1">Multi-pass membrane protein</topology>
    </subcellularLocation>
</comment>
<keyword evidence="8 12" id="KW-0406">Ion transport</keyword>
<evidence type="ECO:0000313" key="14">
    <source>
        <dbReference type="EMBL" id="KAJ3647269.1"/>
    </source>
</evidence>
<evidence type="ECO:0000256" key="12">
    <source>
        <dbReference type="RuleBase" id="RU000679"/>
    </source>
</evidence>
<evidence type="ECO:0000256" key="2">
    <source>
        <dbReference type="ARBA" id="ARBA00007193"/>
    </source>
</evidence>
<dbReference type="AlphaFoldDB" id="A0AA38I156"/>
<feature type="transmembrane region" description="Helical" evidence="13">
    <location>
        <begin position="482"/>
        <end position="508"/>
    </location>
</feature>
<name>A0AA38I156_9CUCU</name>
<sequence>METKFGNDESPPRKNSFFKNVRTYFREYCNCTSIHGFQYFGEKRTIFERIWWIIIFLICLIACISAIYGVYRKWEGSPVIVNFANQGTPIYQIPFPAITICPESKSFQPVFSYTRTMQKMLSNASVTPAEHTTFEYMSLICKYQDKLNSSYSKPDIFPDDFFETVHKIKPQLLLYNCMYLGNTDTCSRFFIPIMTDEGVCYTFNMLDRGEIYNDNVVQFRNYQRAPRNMSNWSVEQGYAADAGLFPYPARALFAGAVNGLSFNIITPKTYLDFACRKSSLQGYKVILHSPMRIPRPSQQYFRVPLDQSVVGAVQPVMISTSDKVQMYNPKRRGCYFPSERRLKLFKIYTSLNCKLECLTNFTLRTCGCVNFFMPRDNETRICGTGKITCMRNAENFMQIKDLHRKLSKKDFKRADDCDCLPICTDVTYDVETSQTDWDWKKSYSAHLLKPTNDSHLSSLTIFFKSDNFVTSERNELYGPIDFLANFGGLLGLFTGFSVLSLMEILYFLSIRMICNNRLYGYWAGPEM</sequence>
<keyword evidence="6 13" id="KW-1133">Transmembrane helix</keyword>
<keyword evidence="7" id="KW-0915">Sodium</keyword>
<dbReference type="GO" id="GO:0005886">
    <property type="term" value="C:plasma membrane"/>
    <property type="evidence" value="ECO:0007669"/>
    <property type="project" value="TreeGrafter"/>
</dbReference>
<dbReference type="PANTHER" id="PTHR11690">
    <property type="entry name" value="AMILORIDE-SENSITIVE SODIUM CHANNEL-RELATED"/>
    <property type="match status" value="1"/>
</dbReference>
<protein>
    <submittedName>
        <fullName evidence="14">Uncharacterized protein</fullName>
    </submittedName>
</protein>
<evidence type="ECO:0000313" key="15">
    <source>
        <dbReference type="Proteomes" id="UP001168821"/>
    </source>
</evidence>
<evidence type="ECO:0000256" key="11">
    <source>
        <dbReference type="ARBA" id="ARBA00023303"/>
    </source>
</evidence>
<dbReference type="InterPro" id="IPR001873">
    <property type="entry name" value="ENaC"/>
</dbReference>
<evidence type="ECO:0000256" key="5">
    <source>
        <dbReference type="ARBA" id="ARBA00022692"/>
    </source>
</evidence>
<evidence type="ECO:0000256" key="3">
    <source>
        <dbReference type="ARBA" id="ARBA00022448"/>
    </source>
</evidence>
<evidence type="ECO:0000256" key="8">
    <source>
        <dbReference type="ARBA" id="ARBA00023065"/>
    </source>
</evidence>
<comment type="caution">
    <text evidence="14">The sequence shown here is derived from an EMBL/GenBank/DDBJ whole genome shotgun (WGS) entry which is preliminary data.</text>
</comment>
<keyword evidence="15" id="KW-1185">Reference proteome</keyword>
<keyword evidence="4 12" id="KW-0894">Sodium channel</keyword>
<reference evidence="14" key="1">
    <citation type="journal article" date="2023" name="G3 (Bethesda)">
        <title>Whole genome assemblies of Zophobas morio and Tenebrio molitor.</title>
        <authorList>
            <person name="Kaur S."/>
            <person name="Stinson S.A."/>
            <person name="diCenzo G.C."/>
        </authorList>
    </citation>
    <scope>NUCLEOTIDE SEQUENCE</scope>
    <source>
        <strain evidence="14">QUZm001</strain>
    </source>
</reference>
<dbReference type="Gene3D" id="1.10.287.820">
    <property type="entry name" value="Acid-sensing ion channel domain"/>
    <property type="match status" value="1"/>
</dbReference>
<evidence type="ECO:0000256" key="7">
    <source>
        <dbReference type="ARBA" id="ARBA00023053"/>
    </source>
</evidence>
<evidence type="ECO:0000256" key="4">
    <source>
        <dbReference type="ARBA" id="ARBA00022461"/>
    </source>
</evidence>
<gene>
    <name evidence="14" type="ORF">Zmor_024794</name>
</gene>
<dbReference type="PANTHER" id="PTHR11690:SF288">
    <property type="entry name" value="AMILORIDE-SENSITIVE NA+ CHANNEL-RELATED"/>
    <property type="match status" value="1"/>
</dbReference>
<keyword evidence="10 12" id="KW-0739">Sodium transport</keyword>